<dbReference type="PRINTS" id="PR00081">
    <property type="entry name" value="GDHRDH"/>
</dbReference>
<dbReference type="Gene3D" id="3.40.50.720">
    <property type="entry name" value="NAD(P)-binding Rossmann-like Domain"/>
    <property type="match status" value="1"/>
</dbReference>
<name>A0A7W9B7R4_9SPHN</name>
<dbReference type="InterPro" id="IPR020904">
    <property type="entry name" value="Sc_DH/Rdtase_CS"/>
</dbReference>
<evidence type="ECO:0000313" key="4">
    <source>
        <dbReference type="Proteomes" id="UP000537161"/>
    </source>
</evidence>
<comment type="similarity">
    <text evidence="1">Belongs to the short-chain dehydrogenases/reductases (SDR) family.</text>
</comment>
<proteinExistence type="inferred from homology"/>
<dbReference type="EMBL" id="JACIJH010000009">
    <property type="protein sequence ID" value="MBB5707404.1"/>
    <property type="molecule type" value="Genomic_DNA"/>
</dbReference>
<sequence length="269" mass="28611">MTGQTSRVEPGSVAFVTGASQGIGEAIGRRLARDGWHVVLSARRREKLDAAVSRIEEEGGSAEAVVLDIRDADAIHETVSDVGKRLGRLDGLVNNAGRFAGRDILNTSIEEFRLNFIMNLEAPFLTMKAALPFMIERGKGAIVNIGSVSGLRATENTAGYGSSKAGLFHFGAIAAMEVGKHGIRVNTVTPGSTWSPSFAKSVDGKSEEEVEAMQKSGTILGRFGMPDEIGDAVAFLLSDEGRFITGVNLPVDGGAFWFRGGNRMIGKRV</sequence>
<dbReference type="InterPro" id="IPR002347">
    <property type="entry name" value="SDR_fam"/>
</dbReference>
<dbReference type="GO" id="GO:0016491">
    <property type="term" value="F:oxidoreductase activity"/>
    <property type="evidence" value="ECO:0007669"/>
    <property type="project" value="UniProtKB-KW"/>
</dbReference>
<reference evidence="3 4" key="1">
    <citation type="submission" date="2020-08" db="EMBL/GenBank/DDBJ databases">
        <title>Genomic Encyclopedia of Type Strains, Phase IV (KMG-IV): sequencing the most valuable type-strain genomes for metagenomic binning, comparative biology and taxonomic classification.</title>
        <authorList>
            <person name="Goeker M."/>
        </authorList>
    </citation>
    <scope>NUCLEOTIDE SEQUENCE [LARGE SCALE GENOMIC DNA]</scope>
    <source>
        <strain evidence="3 4">DSM 27163</strain>
    </source>
</reference>
<dbReference type="PRINTS" id="PR00080">
    <property type="entry name" value="SDRFAMILY"/>
</dbReference>
<dbReference type="AlphaFoldDB" id="A0A7W9B7R4"/>
<dbReference type="PROSITE" id="PS00061">
    <property type="entry name" value="ADH_SHORT"/>
    <property type="match status" value="1"/>
</dbReference>
<protein>
    <submittedName>
        <fullName evidence="3">NAD(P)-dependent dehydrogenase (Short-subunit alcohol dehydrogenase family)</fullName>
    </submittedName>
</protein>
<organism evidence="3 4">
    <name type="scientific">Sphingopyxis panaciterrulae</name>
    <dbReference type="NCBI Taxonomy" id="462372"/>
    <lineage>
        <taxon>Bacteria</taxon>
        <taxon>Pseudomonadati</taxon>
        <taxon>Pseudomonadota</taxon>
        <taxon>Alphaproteobacteria</taxon>
        <taxon>Sphingomonadales</taxon>
        <taxon>Sphingomonadaceae</taxon>
        <taxon>Sphingopyxis</taxon>
    </lineage>
</organism>
<dbReference type="PANTHER" id="PTHR24321:SF8">
    <property type="entry name" value="ESTRADIOL 17-BETA-DEHYDROGENASE 8-RELATED"/>
    <property type="match status" value="1"/>
</dbReference>
<dbReference type="CDD" id="cd05233">
    <property type="entry name" value="SDR_c"/>
    <property type="match status" value="1"/>
</dbReference>
<dbReference type="SUPFAM" id="SSF51735">
    <property type="entry name" value="NAD(P)-binding Rossmann-fold domains"/>
    <property type="match status" value="1"/>
</dbReference>
<evidence type="ECO:0000313" key="3">
    <source>
        <dbReference type="EMBL" id="MBB5707404.1"/>
    </source>
</evidence>
<dbReference type="Pfam" id="PF13561">
    <property type="entry name" value="adh_short_C2"/>
    <property type="match status" value="1"/>
</dbReference>
<dbReference type="Proteomes" id="UP000537161">
    <property type="component" value="Unassembled WGS sequence"/>
</dbReference>
<dbReference type="FunFam" id="3.40.50.720:FF:000084">
    <property type="entry name" value="Short-chain dehydrogenase reductase"/>
    <property type="match status" value="1"/>
</dbReference>
<accession>A0A7W9B7R4</accession>
<dbReference type="PANTHER" id="PTHR24321">
    <property type="entry name" value="DEHYDROGENASES, SHORT CHAIN"/>
    <property type="match status" value="1"/>
</dbReference>
<comment type="caution">
    <text evidence="3">The sequence shown here is derived from an EMBL/GenBank/DDBJ whole genome shotgun (WGS) entry which is preliminary data.</text>
</comment>
<evidence type="ECO:0000256" key="1">
    <source>
        <dbReference type="ARBA" id="ARBA00006484"/>
    </source>
</evidence>
<dbReference type="InterPro" id="IPR036291">
    <property type="entry name" value="NAD(P)-bd_dom_sf"/>
</dbReference>
<evidence type="ECO:0000256" key="2">
    <source>
        <dbReference type="ARBA" id="ARBA00023002"/>
    </source>
</evidence>
<gene>
    <name evidence="3" type="ORF">FHR21_002770</name>
</gene>
<keyword evidence="2" id="KW-0560">Oxidoreductase</keyword>
<keyword evidence="4" id="KW-1185">Reference proteome</keyword>